<dbReference type="Pfam" id="PF21294">
    <property type="entry name" value="Polysacc_lyase_14"/>
    <property type="match status" value="1"/>
</dbReference>
<dbReference type="RefSeq" id="WP_272420233.1">
    <property type="nucleotide sequence ID" value="NZ_JAGTJJ010000005.1"/>
</dbReference>
<dbReference type="Proteomes" id="UP001151081">
    <property type="component" value="Unassembled WGS sequence"/>
</dbReference>
<dbReference type="PANTHER" id="PTHR40124">
    <property type="match status" value="1"/>
</dbReference>
<feature type="compositionally biased region" description="Gly residues" evidence="1">
    <location>
        <begin position="44"/>
        <end position="73"/>
    </location>
</feature>
<accession>A0A9X3X034</accession>
<dbReference type="InterPro" id="IPR048958">
    <property type="entry name" value="Polysacc_lyase_14"/>
</dbReference>
<dbReference type="Gene3D" id="2.60.120.200">
    <property type="match status" value="1"/>
</dbReference>
<evidence type="ECO:0000256" key="2">
    <source>
        <dbReference type="SAM" id="SignalP"/>
    </source>
</evidence>
<gene>
    <name evidence="4" type="ORF">KEG57_13710</name>
</gene>
<feature type="domain" description="Polysaccharide lyase 14" evidence="3">
    <location>
        <begin position="121"/>
        <end position="313"/>
    </location>
</feature>
<comment type="caution">
    <text evidence="4">The sequence shown here is derived from an EMBL/GenBank/DDBJ whole genome shotgun (WGS) entry which is preliminary data.</text>
</comment>
<evidence type="ECO:0000313" key="5">
    <source>
        <dbReference type="Proteomes" id="UP001151081"/>
    </source>
</evidence>
<dbReference type="AlphaFoldDB" id="A0A9X3X034"/>
<feature type="signal peptide" evidence="2">
    <location>
        <begin position="1"/>
        <end position="21"/>
    </location>
</feature>
<evidence type="ECO:0000256" key="1">
    <source>
        <dbReference type="SAM" id="MobiDB-lite"/>
    </source>
</evidence>
<organism evidence="4 5">
    <name type="scientific">Polyangium jinanense</name>
    <dbReference type="NCBI Taxonomy" id="2829994"/>
    <lineage>
        <taxon>Bacteria</taxon>
        <taxon>Pseudomonadati</taxon>
        <taxon>Myxococcota</taxon>
        <taxon>Polyangia</taxon>
        <taxon>Polyangiales</taxon>
        <taxon>Polyangiaceae</taxon>
        <taxon>Polyangium</taxon>
    </lineage>
</organism>
<proteinExistence type="predicted"/>
<reference evidence="4 5" key="1">
    <citation type="submission" date="2021-04" db="EMBL/GenBank/DDBJ databases">
        <title>Genome analysis of Polyangium sp.</title>
        <authorList>
            <person name="Li Y."/>
            <person name="Wang J."/>
        </authorList>
    </citation>
    <scope>NUCLEOTIDE SEQUENCE [LARGE SCALE GENOMIC DNA]</scope>
    <source>
        <strain evidence="4 5">SDU14</strain>
    </source>
</reference>
<name>A0A9X3X034_9BACT</name>
<dbReference type="PROSITE" id="PS51257">
    <property type="entry name" value="PROKAR_LIPOPROTEIN"/>
    <property type="match status" value="1"/>
</dbReference>
<feature type="region of interest" description="Disordered" evidence="1">
    <location>
        <begin position="44"/>
        <end position="77"/>
    </location>
</feature>
<evidence type="ECO:0000259" key="3">
    <source>
        <dbReference type="Pfam" id="PF21294"/>
    </source>
</evidence>
<feature type="chain" id="PRO_5040740076" description="Polysaccharide lyase 14 domain-containing protein" evidence="2">
    <location>
        <begin position="22"/>
        <end position="322"/>
    </location>
</feature>
<dbReference type="EMBL" id="JAGTJJ010000005">
    <property type="protein sequence ID" value="MDC3981564.1"/>
    <property type="molecule type" value="Genomic_DNA"/>
</dbReference>
<keyword evidence="2" id="KW-0732">Signal</keyword>
<keyword evidence="5" id="KW-1185">Reference proteome</keyword>
<protein>
    <recommendedName>
        <fullName evidence="3">Polysaccharide lyase 14 domain-containing protein</fullName>
    </recommendedName>
</protein>
<dbReference type="PANTHER" id="PTHR40124:SF1">
    <property type="entry name" value="DISAGGREGATASE RELATED REPEAT PROTEIN"/>
    <property type="match status" value="1"/>
</dbReference>
<sequence length="322" mass="33064">MAHRIAALALVLVTASFVACTENSPSSPTGGAGNGGAGADGTGGAGASGGAGGTGGTGGTGGAGGDAGAGGASPGNELVHADFQQRAPGDYSEDMVAGDFLGAPSWNNGLDEGRASIVDEAGNRFLRVTYPAGEVGPDNGGVQFEVPLGQTYQELYLAYRVRFGADFAFVKGGKLPGLVGGSAPTGCVEDTTGFSARMMWRTGGAAVQYMYFPEKINSCGDDYDYMSGGSAVHFEPGTWHTVEHRLLMNTPGEHDGVLQAWFDGQSVLDEQAFLFRLADATYGIDTLYFSTFFGGSDASWAPPSAQTVDYDDFIISTGPITH</sequence>
<evidence type="ECO:0000313" key="4">
    <source>
        <dbReference type="EMBL" id="MDC3981564.1"/>
    </source>
</evidence>